<dbReference type="Gene3D" id="1.10.443.10">
    <property type="entry name" value="Intergrase catalytic core"/>
    <property type="match status" value="1"/>
</dbReference>
<gene>
    <name evidence="3" type="ORF">PABY_21200</name>
</gene>
<reference evidence="3 4" key="1">
    <citation type="submission" date="2023-09" db="EMBL/GenBank/DDBJ databases">
        <title>Pyrofollis japonicus gen. nov. sp. nov., a novel member of the family Pyrodictiaceae isolated from the Iheya North hydrothermal field.</title>
        <authorList>
            <person name="Miyazaki U."/>
            <person name="Sanari M."/>
            <person name="Tame A."/>
            <person name="Kitajima M."/>
            <person name="Okamoto A."/>
            <person name="Sawayama S."/>
            <person name="Miyazaki J."/>
            <person name="Takai K."/>
            <person name="Nakagawa S."/>
        </authorList>
    </citation>
    <scope>NUCLEOTIDE SEQUENCE [LARGE SCALE GENOMIC DNA]</scope>
    <source>
        <strain evidence="3 4">AV2</strain>
    </source>
</reference>
<evidence type="ECO:0000313" key="4">
    <source>
        <dbReference type="Proteomes" id="UP001341135"/>
    </source>
</evidence>
<dbReference type="Pfam" id="PF16795">
    <property type="entry name" value="Phage_integr_3"/>
    <property type="match status" value="1"/>
</dbReference>
<dbReference type="Proteomes" id="UP001341135">
    <property type="component" value="Chromosome"/>
</dbReference>
<evidence type="ECO:0000259" key="2">
    <source>
        <dbReference type="Pfam" id="PF16795"/>
    </source>
</evidence>
<proteinExistence type="predicted"/>
<keyword evidence="4" id="KW-1185">Reference proteome</keyword>
<dbReference type="InterPro" id="IPR031857">
    <property type="entry name" value="Integrase_SSV1_C"/>
</dbReference>
<keyword evidence="1" id="KW-0233">DNA recombination</keyword>
<dbReference type="InterPro" id="IPR013762">
    <property type="entry name" value="Integrase-like_cat_sf"/>
</dbReference>
<feature type="domain" description="Integrase SSV1 C-terminal" evidence="2">
    <location>
        <begin position="124"/>
        <end position="284"/>
    </location>
</feature>
<name>A0ABM8IZS6_9CREN</name>
<dbReference type="SUPFAM" id="SSF56349">
    <property type="entry name" value="DNA breaking-rejoining enzymes"/>
    <property type="match status" value="1"/>
</dbReference>
<protein>
    <recommendedName>
        <fullName evidence="2">Integrase SSV1 C-terminal domain-containing protein</fullName>
    </recommendedName>
</protein>
<evidence type="ECO:0000313" key="3">
    <source>
        <dbReference type="EMBL" id="BES82553.1"/>
    </source>
</evidence>
<dbReference type="GeneID" id="89290129"/>
<evidence type="ECO:0000256" key="1">
    <source>
        <dbReference type="ARBA" id="ARBA00023172"/>
    </source>
</evidence>
<dbReference type="EMBL" id="AP028907">
    <property type="protein sequence ID" value="BES82553.1"/>
    <property type="molecule type" value="Genomic_DNA"/>
</dbReference>
<dbReference type="RefSeq" id="WP_338249988.1">
    <property type="nucleotide sequence ID" value="NZ_AP028907.1"/>
</dbReference>
<dbReference type="InterPro" id="IPR011010">
    <property type="entry name" value="DNA_brk_join_enz"/>
</dbReference>
<organism evidence="3 4">
    <name type="scientific">Pyrodictium abyssi</name>
    <dbReference type="NCBI Taxonomy" id="54256"/>
    <lineage>
        <taxon>Archaea</taxon>
        <taxon>Thermoproteota</taxon>
        <taxon>Thermoprotei</taxon>
        <taxon>Desulfurococcales</taxon>
        <taxon>Pyrodictiaceae</taxon>
        <taxon>Pyrodictium</taxon>
    </lineage>
</organism>
<accession>A0ABM8IZS6</accession>
<sequence>MRAAGQKMVSIDWEGFRAYLEGMGLSRKRVEDYMRYTMKQGYWRLLFEDRRRVLVEVRTLSRAKREKVLAALGWLAEYLGLLDEWEEKRLWVSAMLRRRRLAGGNPRSLALEVLGDPEFVERVVEVAARAARLRPSNYRVFLALLLATGLRPSEAYAAWRAMPRSLVRHFGAVPGLRLFDDRATKRAYATLLTERLYSRLEAAASLGVRPPSYSKLRETLHSVQREDEPLVTVYDFRRAFATALALHGTPKWAIKLLQGHAPRDVFEEHYNKADILHIYEKWYRPALEPLVNRILDA</sequence>